<reference evidence="16 17" key="1">
    <citation type="journal article" date="2007" name="Proc. Natl. Acad. Sci. U.S.A.">
        <title>Dandruff-associated Malassezia genomes reveal convergent and divergent virulence traits shared with plant and human fungal pathogens.</title>
        <authorList>
            <person name="Xu J."/>
            <person name="Saunders C.W."/>
            <person name="Hu P."/>
            <person name="Grant R.A."/>
            <person name="Boekhout T."/>
            <person name="Kuramae E.E."/>
            <person name="Kronstad J.W."/>
            <person name="Deangelis Y.M."/>
            <person name="Reeder N.L."/>
            <person name="Johnstone K.R."/>
            <person name="Leland M."/>
            <person name="Fieno A.M."/>
            <person name="Begley W.M."/>
            <person name="Sun Y."/>
            <person name="Lacey M.P."/>
            <person name="Chaudhary T."/>
            <person name="Keough T."/>
            <person name="Chu L."/>
            <person name="Sears R."/>
            <person name="Yuan B."/>
            <person name="Dawson T.L.Jr."/>
        </authorList>
    </citation>
    <scope>NUCLEOTIDE SEQUENCE [LARGE SCALE GENOMIC DNA]</scope>
    <source>
        <strain evidence="17">ATCC MYA-4612 / CBS 7966</strain>
    </source>
</reference>
<dbReference type="STRING" id="425265.A8PT42"/>
<evidence type="ECO:0000256" key="7">
    <source>
        <dbReference type="ARBA" id="ARBA00022989"/>
    </source>
</evidence>
<evidence type="ECO:0000313" key="16">
    <source>
        <dbReference type="EMBL" id="EDP45375.1"/>
    </source>
</evidence>
<keyword evidence="4" id="KW-0813">Transport</keyword>
<evidence type="ECO:0000256" key="11">
    <source>
        <dbReference type="PROSITE-ProRule" id="PRU01094"/>
    </source>
</evidence>
<gene>
    <name evidence="16" type="ORF">MGL_0364</name>
</gene>
<dbReference type="GO" id="GO:0030003">
    <property type="term" value="P:intracellular monoatomic cation homeostasis"/>
    <property type="evidence" value="ECO:0007669"/>
    <property type="project" value="TreeGrafter"/>
</dbReference>
<name>A8PT42_MALGO</name>
<feature type="compositionally biased region" description="Polar residues" evidence="12">
    <location>
        <begin position="133"/>
        <end position="145"/>
    </location>
</feature>
<proteinExistence type="inferred from homology"/>
<dbReference type="RefSeq" id="XP_001732589.1">
    <property type="nucleotide sequence ID" value="XM_001732537.1"/>
</dbReference>
<dbReference type="PROSITE" id="PS51758">
    <property type="entry name" value="LETM1_RBD"/>
    <property type="match status" value="1"/>
</dbReference>
<keyword evidence="9 13" id="KW-0472">Membrane</keyword>
<dbReference type="VEuPathDB" id="FungiDB:MGL_0364"/>
<dbReference type="PANTHER" id="PTHR14009:SF1">
    <property type="entry name" value="MITOCHONDRIAL PROTON_CALCIUM EXCHANGER PROTEIN"/>
    <property type="match status" value="1"/>
</dbReference>
<comment type="similarity">
    <text evidence="2">Belongs to the LETM1 family.</text>
</comment>
<evidence type="ECO:0000256" key="10">
    <source>
        <dbReference type="ARBA" id="ARBA00031360"/>
    </source>
</evidence>
<evidence type="ECO:0000256" key="6">
    <source>
        <dbReference type="ARBA" id="ARBA00022792"/>
    </source>
</evidence>
<evidence type="ECO:0000256" key="9">
    <source>
        <dbReference type="ARBA" id="ARBA00023136"/>
    </source>
</evidence>
<evidence type="ECO:0000256" key="4">
    <source>
        <dbReference type="ARBA" id="ARBA00022449"/>
    </source>
</evidence>
<feature type="compositionally biased region" description="Basic and acidic residues" evidence="12">
    <location>
        <begin position="493"/>
        <end position="502"/>
    </location>
</feature>
<dbReference type="OrthoDB" id="275278at2759"/>
<evidence type="ECO:0000259" key="15">
    <source>
        <dbReference type="PROSITE" id="PS51758"/>
    </source>
</evidence>
<dbReference type="KEGG" id="mgl:MGL_0364"/>
<dbReference type="GO" id="GO:0043022">
    <property type="term" value="F:ribosome binding"/>
    <property type="evidence" value="ECO:0007669"/>
    <property type="project" value="InterPro"/>
</dbReference>
<sequence>MRSFGTRPRCAVVSLVTPLKGSPIRRPVHAHVSAHYDKGLRHARGSIRDHCLDSFVTQDDMSAPLVRLVAARAERQSALTLRIGGMWTIYAQQRMTSAAHRIPRGGGMPATPASRGVSTSAVRHSSSKDKDVTATTSSSSDNPKQSMPVRAWNKVKEEVLHYWHGTKLLGKEISISTRLLRRMIMGYTLTRREHRQLRRTMGDLLRLIPFIPFILIPAAELLLPVALRIFPNMLPSTFESKFAMEEKRRRLLKLRIEMAKFLQESIKAGGLQVSDSVMDSDVFKEFYHKVRIGMHPTPEDVIKVAKLFDDDLTLDNLSRPQLVSICRYMQMTAFGTDNYLRFQVRHALTRIRQDDVVISDEGTDSMSYQELLSACQSRGVWTHNRTREQLKEGLDVWINLHIREKISGTLLILSRAFYFVGEPEDASTTYKDMQIKGLELTMSSLPDKLLNEAELHFSKEAATNKQRLDVLQEQEELIEDEAEQEEEVQAARNAEKSRKDAETVEASKIIPNASSKQNIDDARMTEEQLCELGEALSILSAKSSVLRERRELSELMKDLPPDETVEVSEPDGTSSSPKAKSLYRRIRSMLKRIDQQLEEFDKDVGGRMHLIEASSTGKISVDDLEQALRLIKHRPDEEVMHKLVDKLDVDHDGLVPLNDVLELAGKDSALANDGQVGDIKKESQKLRSKNHKKETL</sequence>
<organism evidence="16 17">
    <name type="scientific">Malassezia globosa (strain ATCC MYA-4612 / CBS 7966)</name>
    <name type="common">Dandruff-associated fungus</name>
    <dbReference type="NCBI Taxonomy" id="425265"/>
    <lineage>
        <taxon>Eukaryota</taxon>
        <taxon>Fungi</taxon>
        <taxon>Dikarya</taxon>
        <taxon>Basidiomycota</taxon>
        <taxon>Ustilaginomycotina</taxon>
        <taxon>Malasseziomycetes</taxon>
        <taxon>Malasseziales</taxon>
        <taxon>Malasseziaceae</taxon>
        <taxon>Malassezia</taxon>
    </lineage>
</organism>
<keyword evidence="17" id="KW-1185">Reference proteome</keyword>
<evidence type="ECO:0000256" key="3">
    <source>
        <dbReference type="ARBA" id="ARBA00020557"/>
    </source>
</evidence>
<dbReference type="GO" id="GO:0005509">
    <property type="term" value="F:calcium ion binding"/>
    <property type="evidence" value="ECO:0007669"/>
    <property type="project" value="InterPro"/>
</dbReference>
<protein>
    <recommendedName>
        <fullName evidence="3">Mitochondrial proton/calcium exchanger protein</fullName>
    </recommendedName>
    <alternativeName>
        <fullName evidence="10">Leucine zipper-EF-hand-containing transmembrane protein 1</fullName>
    </alternativeName>
</protein>
<feature type="domain" description="Letm1 RBD" evidence="15">
    <location>
        <begin position="250"/>
        <end position="480"/>
    </location>
</feature>
<evidence type="ECO:0000256" key="8">
    <source>
        <dbReference type="ARBA" id="ARBA00023128"/>
    </source>
</evidence>
<evidence type="ECO:0000256" key="2">
    <source>
        <dbReference type="ARBA" id="ARBA00009584"/>
    </source>
</evidence>
<evidence type="ECO:0000256" key="13">
    <source>
        <dbReference type="SAM" id="Phobius"/>
    </source>
</evidence>
<keyword evidence="5 13" id="KW-0812">Transmembrane</keyword>
<feature type="region of interest" description="Disordered" evidence="12">
    <location>
        <begin position="674"/>
        <end position="696"/>
    </location>
</feature>
<dbReference type="Proteomes" id="UP000008837">
    <property type="component" value="Unassembled WGS sequence"/>
</dbReference>
<dbReference type="PROSITE" id="PS50222">
    <property type="entry name" value="EF_HAND_2"/>
    <property type="match status" value="1"/>
</dbReference>
<keyword evidence="4" id="KW-0050">Antiport</keyword>
<dbReference type="GO" id="GO:0015297">
    <property type="term" value="F:antiporter activity"/>
    <property type="evidence" value="ECO:0007669"/>
    <property type="project" value="UniProtKB-KW"/>
</dbReference>
<evidence type="ECO:0000256" key="5">
    <source>
        <dbReference type="ARBA" id="ARBA00022692"/>
    </source>
</evidence>
<dbReference type="InterPro" id="IPR002048">
    <property type="entry name" value="EF_hand_dom"/>
</dbReference>
<dbReference type="AlphaFoldDB" id="A8PT42"/>
<keyword evidence="7 13" id="KW-1133">Transmembrane helix</keyword>
<accession>A8PT42</accession>
<keyword evidence="8 11" id="KW-0496">Mitochondrion</keyword>
<dbReference type="Pfam" id="PF07766">
    <property type="entry name" value="LETM1_RBD"/>
    <property type="match status" value="1"/>
</dbReference>
<evidence type="ECO:0000259" key="14">
    <source>
        <dbReference type="PROSITE" id="PS50222"/>
    </source>
</evidence>
<evidence type="ECO:0000256" key="1">
    <source>
        <dbReference type="ARBA" id="ARBA00004434"/>
    </source>
</evidence>
<dbReference type="SUPFAM" id="SSF47473">
    <property type="entry name" value="EF-hand"/>
    <property type="match status" value="1"/>
</dbReference>
<comment type="caution">
    <text evidence="16">The sequence shown here is derived from an EMBL/GenBank/DDBJ whole genome shotgun (WGS) entry which is preliminary data.</text>
</comment>
<dbReference type="InterPro" id="IPR044202">
    <property type="entry name" value="LETM1/MDM38-like"/>
</dbReference>
<evidence type="ECO:0000256" key="12">
    <source>
        <dbReference type="SAM" id="MobiDB-lite"/>
    </source>
</evidence>
<dbReference type="InParanoid" id="A8PT42"/>
<dbReference type="PANTHER" id="PTHR14009">
    <property type="entry name" value="LEUCINE ZIPPER-EF-HAND CONTAINING TRANSMEMBRANE PROTEIN"/>
    <property type="match status" value="1"/>
</dbReference>
<feature type="region of interest" description="Disordered" evidence="12">
    <location>
        <begin position="480"/>
        <end position="506"/>
    </location>
</feature>
<dbReference type="OMA" id="QNEMIAD"/>
<evidence type="ECO:0000313" key="17">
    <source>
        <dbReference type="Proteomes" id="UP000008837"/>
    </source>
</evidence>
<keyword evidence="6" id="KW-0999">Mitochondrion inner membrane</keyword>
<feature type="transmembrane region" description="Helical" evidence="13">
    <location>
        <begin position="204"/>
        <end position="227"/>
    </location>
</feature>
<feature type="domain" description="EF-hand" evidence="14">
    <location>
        <begin position="635"/>
        <end position="670"/>
    </location>
</feature>
<feature type="region of interest" description="Disordered" evidence="12">
    <location>
        <begin position="101"/>
        <end position="148"/>
    </location>
</feature>
<dbReference type="FunCoup" id="A8PT42">
    <property type="interactions" value="286"/>
</dbReference>
<dbReference type="InterPro" id="IPR011992">
    <property type="entry name" value="EF-hand-dom_pair"/>
</dbReference>
<feature type="region of interest" description="Disordered" evidence="12">
    <location>
        <begin position="557"/>
        <end position="581"/>
    </location>
</feature>
<comment type="subcellular location">
    <subcellularLocation>
        <location evidence="1">Mitochondrion inner membrane</location>
        <topology evidence="1">Single-pass membrane protein</topology>
    </subcellularLocation>
</comment>
<feature type="compositionally biased region" description="Basic residues" evidence="12">
    <location>
        <begin position="686"/>
        <end position="696"/>
    </location>
</feature>
<dbReference type="InterPro" id="IPR033122">
    <property type="entry name" value="LETM1-like_RBD"/>
</dbReference>
<dbReference type="GO" id="GO:0005743">
    <property type="term" value="C:mitochondrial inner membrane"/>
    <property type="evidence" value="ECO:0007669"/>
    <property type="project" value="UniProtKB-SubCell"/>
</dbReference>
<dbReference type="GeneID" id="5856895"/>
<dbReference type="Gene3D" id="1.10.238.10">
    <property type="entry name" value="EF-hand"/>
    <property type="match status" value="1"/>
</dbReference>
<dbReference type="EMBL" id="AAYY01000001">
    <property type="protein sequence ID" value="EDP45375.1"/>
    <property type="molecule type" value="Genomic_DNA"/>
</dbReference>